<dbReference type="EMBL" id="JAFHLR010000024">
    <property type="protein sequence ID" value="KAG5478073.1"/>
    <property type="molecule type" value="Genomic_DNA"/>
</dbReference>
<reference evidence="5" key="1">
    <citation type="journal article" date="2021" name="Microbiol. Resour. Announc.">
        <title>LGAAP: Leishmaniinae Genome Assembly and Annotation Pipeline.</title>
        <authorList>
            <person name="Almutairi H."/>
            <person name="Urbaniak M.D."/>
            <person name="Bates M.D."/>
            <person name="Jariyapan N."/>
            <person name="Kwakye-Nuako G."/>
            <person name="Thomaz-Soccol V."/>
            <person name="Al-Salem W.S."/>
            <person name="Dillon R.J."/>
            <person name="Bates P.A."/>
            <person name="Gatherer D."/>
        </authorList>
    </citation>
    <scope>NUCLEOTIDE SEQUENCE [LARGE SCALE GENOMIC DNA]</scope>
</reference>
<dbReference type="SMR" id="A0A836KTW9"/>
<feature type="domain" description="Proteinase inhibitor I42 chagasin" evidence="3">
    <location>
        <begin position="21"/>
        <end position="114"/>
    </location>
</feature>
<evidence type="ECO:0000256" key="1">
    <source>
        <dbReference type="ARBA" id="ARBA00022690"/>
    </source>
</evidence>
<accession>A0A836KTW9</accession>
<dbReference type="Gene3D" id="2.60.40.2020">
    <property type="match status" value="1"/>
</dbReference>
<dbReference type="GO" id="GO:0004869">
    <property type="term" value="F:cysteine-type endopeptidase inhibitor activity"/>
    <property type="evidence" value="ECO:0007669"/>
    <property type="project" value="UniProtKB-KW"/>
</dbReference>
<evidence type="ECO:0000256" key="2">
    <source>
        <dbReference type="ARBA" id="ARBA00022704"/>
    </source>
</evidence>
<dbReference type="PANTHER" id="PTHR36530:SF1">
    <property type="entry name" value="AMOEBIASIN-1"/>
    <property type="match status" value="1"/>
</dbReference>
<dbReference type="Pfam" id="PF09394">
    <property type="entry name" value="Inhibitor_I42"/>
    <property type="match status" value="1"/>
</dbReference>
<keyword evidence="2" id="KW-0789">Thiol protease inhibitor</keyword>
<dbReference type="AlphaFoldDB" id="A0A836KTW9"/>
<dbReference type="PANTHER" id="PTHR36530">
    <property type="entry name" value="INHIBITOR OF CYSTEINE PEPTIDASE"/>
    <property type="match status" value="1"/>
</dbReference>
<gene>
    <name evidence="4" type="ORF">LSCM4_05472</name>
</gene>
<dbReference type="GeneID" id="92361346"/>
<evidence type="ECO:0000259" key="3">
    <source>
        <dbReference type="Pfam" id="PF09394"/>
    </source>
</evidence>
<evidence type="ECO:0000313" key="4">
    <source>
        <dbReference type="EMBL" id="KAG5478073.1"/>
    </source>
</evidence>
<dbReference type="SUPFAM" id="SSF141066">
    <property type="entry name" value="ICP-like"/>
    <property type="match status" value="1"/>
</dbReference>
<dbReference type="InterPro" id="IPR036331">
    <property type="entry name" value="Chagasin-like_sf"/>
</dbReference>
<dbReference type="Proteomes" id="UP000674143">
    <property type="component" value="Unassembled WGS sequence"/>
</dbReference>
<dbReference type="KEGG" id="loi:92361346"/>
<evidence type="ECO:0000313" key="5">
    <source>
        <dbReference type="Proteomes" id="UP000674143"/>
    </source>
</evidence>
<keyword evidence="5" id="KW-1185">Reference proteome</keyword>
<name>A0A836KTW9_9TRYP</name>
<reference evidence="5" key="2">
    <citation type="journal article" date="2021" name="Sci. Data">
        <title>Chromosome-scale genome sequencing, assembly and annotation of six genomes from subfamily Leishmaniinae.</title>
        <authorList>
            <person name="Almutairi H."/>
            <person name="Urbaniak M.D."/>
            <person name="Bates M.D."/>
            <person name="Jariyapan N."/>
            <person name="Kwakye-Nuako G."/>
            <person name="Thomaz Soccol V."/>
            <person name="Al-Salem W.S."/>
            <person name="Dillon R.J."/>
            <person name="Bates P.A."/>
            <person name="Gatherer D."/>
        </authorList>
    </citation>
    <scope>NUCLEOTIDE SEQUENCE [LARGE SCALE GENOMIC DNA]</scope>
</reference>
<proteinExistence type="predicted"/>
<dbReference type="InterPro" id="IPR052781">
    <property type="entry name" value="Cys_protease_inhibitor_I42"/>
</dbReference>
<sequence>MQPKPSTIFTVKDNKKSVPARVGKPIEIHLKGNPTTGYTWTRLGFIGKETLSDDDMEVHVEFAATDSVPGMVGAGGLYKVTVIPNHKGHQTLQLIYTRHFDVKSDDPKYTLHLNVE</sequence>
<protein>
    <recommendedName>
        <fullName evidence="3">Proteinase inhibitor I42 chagasin domain-containing protein</fullName>
    </recommendedName>
</protein>
<dbReference type="InterPro" id="IPR018990">
    <property type="entry name" value="Prot_inh_I42_chagasin"/>
</dbReference>
<organism evidence="4 5">
    <name type="scientific">Leishmania orientalis</name>
    <dbReference type="NCBI Taxonomy" id="2249476"/>
    <lineage>
        <taxon>Eukaryota</taxon>
        <taxon>Discoba</taxon>
        <taxon>Euglenozoa</taxon>
        <taxon>Kinetoplastea</taxon>
        <taxon>Metakinetoplastina</taxon>
        <taxon>Trypanosomatida</taxon>
        <taxon>Trypanosomatidae</taxon>
        <taxon>Leishmaniinae</taxon>
        <taxon>Leishmania</taxon>
    </lineage>
</organism>
<keyword evidence="1" id="KW-0646">Protease inhibitor</keyword>
<comment type="caution">
    <text evidence="4">The sequence shown here is derived from an EMBL/GenBank/DDBJ whole genome shotgun (WGS) entry which is preliminary data.</text>
</comment>
<dbReference type="RefSeq" id="XP_067062980.1">
    <property type="nucleotide sequence ID" value="XM_067207412.1"/>
</dbReference>